<dbReference type="AlphaFoldDB" id="A0A2G9Q6T9"/>
<feature type="region of interest" description="Disordered" evidence="1">
    <location>
        <begin position="1"/>
        <end position="36"/>
    </location>
</feature>
<evidence type="ECO:0000256" key="1">
    <source>
        <dbReference type="SAM" id="MobiDB-lite"/>
    </source>
</evidence>
<feature type="compositionally biased region" description="Basic and acidic residues" evidence="1">
    <location>
        <begin position="65"/>
        <end position="94"/>
    </location>
</feature>
<feature type="compositionally biased region" description="Polar residues" evidence="1">
    <location>
        <begin position="147"/>
        <end position="161"/>
    </location>
</feature>
<feature type="region of interest" description="Disordered" evidence="1">
    <location>
        <begin position="62"/>
        <end position="107"/>
    </location>
</feature>
<name>A0A2G9Q6T9_AQUCT</name>
<dbReference type="Proteomes" id="UP000228934">
    <property type="component" value="Unassembled WGS sequence"/>
</dbReference>
<evidence type="ECO:0000313" key="3">
    <source>
        <dbReference type="Proteomes" id="UP000228934"/>
    </source>
</evidence>
<organism evidence="2 3">
    <name type="scientific">Aquarana catesbeiana</name>
    <name type="common">American bullfrog</name>
    <name type="synonym">Rana catesbeiana</name>
    <dbReference type="NCBI Taxonomy" id="8400"/>
    <lineage>
        <taxon>Eukaryota</taxon>
        <taxon>Metazoa</taxon>
        <taxon>Chordata</taxon>
        <taxon>Craniata</taxon>
        <taxon>Vertebrata</taxon>
        <taxon>Euteleostomi</taxon>
        <taxon>Amphibia</taxon>
        <taxon>Batrachia</taxon>
        <taxon>Anura</taxon>
        <taxon>Neobatrachia</taxon>
        <taxon>Ranoidea</taxon>
        <taxon>Ranidae</taxon>
        <taxon>Aquarana</taxon>
    </lineage>
</organism>
<feature type="region of interest" description="Disordered" evidence="1">
    <location>
        <begin position="132"/>
        <end position="161"/>
    </location>
</feature>
<reference evidence="3" key="1">
    <citation type="journal article" date="2017" name="Nat. Commun.">
        <title>The North American bullfrog draft genome provides insight into hormonal regulation of long noncoding RNA.</title>
        <authorList>
            <person name="Hammond S.A."/>
            <person name="Warren R.L."/>
            <person name="Vandervalk B.P."/>
            <person name="Kucuk E."/>
            <person name="Khan H."/>
            <person name="Gibb E.A."/>
            <person name="Pandoh P."/>
            <person name="Kirk H."/>
            <person name="Zhao Y."/>
            <person name="Jones M."/>
            <person name="Mungall A.J."/>
            <person name="Coope R."/>
            <person name="Pleasance S."/>
            <person name="Moore R.A."/>
            <person name="Holt R.A."/>
            <person name="Round J.M."/>
            <person name="Ohora S."/>
            <person name="Walle B.V."/>
            <person name="Veldhoen N."/>
            <person name="Helbing C.C."/>
            <person name="Birol I."/>
        </authorList>
    </citation>
    <scope>NUCLEOTIDE SEQUENCE [LARGE SCALE GENOMIC DNA]</scope>
</reference>
<evidence type="ECO:0000313" key="2">
    <source>
        <dbReference type="EMBL" id="PIO11317.1"/>
    </source>
</evidence>
<accession>A0A2G9Q6T9</accession>
<feature type="compositionally biased region" description="Polar residues" evidence="1">
    <location>
        <begin position="96"/>
        <end position="107"/>
    </location>
</feature>
<dbReference type="EMBL" id="KZ049734">
    <property type="protein sequence ID" value="PIO11317.1"/>
    <property type="molecule type" value="Genomic_DNA"/>
</dbReference>
<proteinExistence type="predicted"/>
<protein>
    <submittedName>
        <fullName evidence="2">Uncharacterized protein</fullName>
    </submittedName>
</protein>
<feature type="compositionally biased region" description="Acidic residues" evidence="1">
    <location>
        <begin position="132"/>
        <end position="145"/>
    </location>
</feature>
<gene>
    <name evidence="2" type="ORF">AB205_0018600</name>
</gene>
<sequence length="161" mass="18531">MMENQPPLTSPDGSSNGDPPGRCPRPLYSQDSTEEDQEILHRAQNLGFSNIIVKEEFKNEDDEYGVMKEHSEGHKDPYKDMEPPDNRNLPDRSPRTLYSQDSPQDDQTTLEYDQDEELQHIKVEIKEEVEEVLVGEDQPEEEEEMNTSKQDGSSIYIDTSK</sequence>
<keyword evidence="3" id="KW-1185">Reference proteome</keyword>